<feature type="domain" description="AAA+ ATPase" evidence="3">
    <location>
        <begin position="469"/>
        <end position="615"/>
    </location>
</feature>
<dbReference type="InterPro" id="IPR003593">
    <property type="entry name" value="AAA+_ATPase"/>
</dbReference>
<dbReference type="PANTHER" id="PTHR23077">
    <property type="entry name" value="AAA-FAMILY ATPASE"/>
    <property type="match status" value="1"/>
</dbReference>
<organism evidence="4 5">
    <name type="scientific">Smittium megazygosporum</name>
    <dbReference type="NCBI Taxonomy" id="133381"/>
    <lineage>
        <taxon>Eukaryota</taxon>
        <taxon>Fungi</taxon>
        <taxon>Fungi incertae sedis</taxon>
        <taxon>Zoopagomycota</taxon>
        <taxon>Kickxellomycotina</taxon>
        <taxon>Harpellomycetes</taxon>
        <taxon>Harpellales</taxon>
        <taxon>Legeriomycetaceae</taxon>
        <taxon>Smittium</taxon>
    </lineage>
</organism>
<dbReference type="Gene3D" id="1.10.8.60">
    <property type="match status" value="2"/>
</dbReference>
<comment type="caution">
    <text evidence="4">The sequence shown here is derived from an EMBL/GenBank/DDBJ whole genome shotgun (WGS) entry which is preliminary data.</text>
</comment>
<keyword evidence="5" id="KW-1185">Reference proteome</keyword>
<proteinExistence type="predicted"/>
<dbReference type="GO" id="GO:0016887">
    <property type="term" value="F:ATP hydrolysis activity"/>
    <property type="evidence" value="ECO:0007669"/>
    <property type="project" value="InterPro"/>
</dbReference>
<accession>A0A2T9ZGD8</accession>
<dbReference type="CDD" id="cd19511">
    <property type="entry name" value="RecA-like_CDC48_r2-like"/>
    <property type="match status" value="1"/>
</dbReference>
<dbReference type="Pfam" id="PF17862">
    <property type="entry name" value="AAA_lid_3"/>
    <property type="match status" value="2"/>
</dbReference>
<keyword evidence="1" id="KW-0547">Nucleotide-binding</keyword>
<dbReference type="FunFam" id="3.40.50.300:FF:000661">
    <property type="entry name" value="calmodulin-interacting protein 111 isoform X1"/>
    <property type="match status" value="1"/>
</dbReference>
<dbReference type="AlphaFoldDB" id="A0A2T9ZGD8"/>
<evidence type="ECO:0000313" key="5">
    <source>
        <dbReference type="Proteomes" id="UP000245609"/>
    </source>
</evidence>
<dbReference type="FunFam" id="3.40.50.300:FF:001985">
    <property type="entry name" value="Chromosome 9, whole genome shotgun sequence"/>
    <property type="match status" value="1"/>
</dbReference>
<dbReference type="EMBL" id="MBFS01000207">
    <property type="protein sequence ID" value="PVV03654.1"/>
    <property type="molecule type" value="Genomic_DNA"/>
</dbReference>
<dbReference type="Proteomes" id="UP000245609">
    <property type="component" value="Unassembled WGS sequence"/>
</dbReference>
<dbReference type="InterPro" id="IPR003959">
    <property type="entry name" value="ATPase_AAA_core"/>
</dbReference>
<dbReference type="Pfam" id="PF00004">
    <property type="entry name" value="AAA"/>
    <property type="match status" value="2"/>
</dbReference>
<dbReference type="SMART" id="SM00382">
    <property type="entry name" value="AAA"/>
    <property type="match status" value="2"/>
</dbReference>
<dbReference type="PROSITE" id="PS00674">
    <property type="entry name" value="AAA"/>
    <property type="match status" value="2"/>
</dbReference>
<dbReference type="Gene3D" id="3.40.50.300">
    <property type="entry name" value="P-loop containing nucleotide triphosphate hydrolases"/>
    <property type="match status" value="2"/>
</dbReference>
<dbReference type="InterPro" id="IPR041569">
    <property type="entry name" value="AAA_lid_3"/>
</dbReference>
<sequence>MEDIPISTELLIEQTSSPKVQMNDRVCQIVKTNILNTYLYNNYMVNVSYGGINARFKVINPDITSTLDANNTNDFASTFYQVSGNTKVSPLLDKKNETLNENSFKGPKDGLNYTNIGGLSEQITQIREIVEPTLINPSIFTDYGLVPPRGVLLYGPPGTGKTLIARSIAGATKASLFTINGAEVINKYYGETEQKLTRIFQEANENTPSIIFIDEIDALCPKRSKDSHSNIENRIVTTLLTLLDGFSSKSNNSRVIVLAATNRPNSLDDALRRPGRFDREVEISVPNLSDRLDILMVILKKVPNTLSERDLEEIAGNTHGFVGADLMTLCRESSLIALKRCYPILTNNNSSKDFLDIIHPESHLINPQNESKKQSEQETSLGNEDLDSYEEFNQKNSYNLKKDLFLSFEDFKEAMPSVKPSGMREIMLEIPKVYWDDIGGQDEIKSRLIEAVEWPLKSPELFTRMGINPPKGILLYGPPGCSKTLVAKALATESRLNFIAVKGPELFSKYVGESEKAVKQIFKRARLNSPSIIFFDEIDALTINRSSSSGTGSGGGGSNSSVSERVLSQLLTELDGIEPLVKVTVLAATNRPDVIDPALLRPGRFDRVLYVPPPDYNTRLAIFKIQLKKMSISQEVSAELLAEMTEGFSGAEVVNLCQESALAAMEEDIDAIFVQLKHFKQTREKIKPRISKEMIEFYTNFRNKNKSSVA</sequence>
<gene>
    <name evidence="4" type="ORF">BB560_001856</name>
</gene>
<dbReference type="CDD" id="cd19503">
    <property type="entry name" value="RecA-like_CDC48_NLV2_r1-like"/>
    <property type="match status" value="1"/>
</dbReference>
<evidence type="ECO:0000259" key="3">
    <source>
        <dbReference type="SMART" id="SM00382"/>
    </source>
</evidence>
<dbReference type="SUPFAM" id="SSF52540">
    <property type="entry name" value="P-loop containing nucleoside triphosphate hydrolases"/>
    <property type="match status" value="2"/>
</dbReference>
<keyword evidence="2" id="KW-0067">ATP-binding</keyword>
<reference evidence="4 5" key="1">
    <citation type="journal article" date="2018" name="MBio">
        <title>Comparative Genomics Reveals the Core Gene Toolbox for the Fungus-Insect Symbiosis.</title>
        <authorList>
            <person name="Wang Y."/>
            <person name="Stata M."/>
            <person name="Wang W."/>
            <person name="Stajich J.E."/>
            <person name="White M.M."/>
            <person name="Moncalvo J.M."/>
        </authorList>
    </citation>
    <scope>NUCLEOTIDE SEQUENCE [LARGE SCALE GENOMIC DNA]</scope>
    <source>
        <strain evidence="4 5">SC-DP-2</strain>
    </source>
</reference>
<dbReference type="STRING" id="133381.A0A2T9ZGD8"/>
<dbReference type="PANTHER" id="PTHR23077:SF27">
    <property type="entry name" value="ATPASE FAMILY GENE 2 PROTEIN HOMOLOG A"/>
    <property type="match status" value="1"/>
</dbReference>
<evidence type="ECO:0000256" key="2">
    <source>
        <dbReference type="ARBA" id="ARBA00022840"/>
    </source>
</evidence>
<name>A0A2T9ZGD8_9FUNG</name>
<evidence type="ECO:0000256" key="1">
    <source>
        <dbReference type="ARBA" id="ARBA00022741"/>
    </source>
</evidence>
<dbReference type="GO" id="GO:0005737">
    <property type="term" value="C:cytoplasm"/>
    <property type="evidence" value="ECO:0007669"/>
    <property type="project" value="TreeGrafter"/>
</dbReference>
<dbReference type="OrthoDB" id="27435at2759"/>
<dbReference type="GO" id="GO:0005524">
    <property type="term" value="F:ATP binding"/>
    <property type="evidence" value="ECO:0007669"/>
    <property type="project" value="UniProtKB-KW"/>
</dbReference>
<dbReference type="InterPro" id="IPR027417">
    <property type="entry name" value="P-loop_NTPase"/>
</dbReference>
<feature type="domain" description="AAA+ ATPase" evidence="3">
    <location>
        <begin position="147"/>
        <end position="287"/>
    </location>
</feature>
<evidence type="ECO:0000313" key="4">
    <source>
        <dbReference type="EMBL" id="PVV03654.1"/>
    </source>
</evidence>
<dbReference type="InterPro" id="IPR050168">
    <property type="entry name" value="AAA_ATPase_domain"/>
</dbReference>
<dbReference type="InterPro" id="IPR003960">
    <property type="entry name" value="ATPase_AAA_CS"/>
</dbReference>
<protein>
    <recommendedName>
        <fullName evidence="3">AAA+ ATPase domain-containing protein</fullName>
    </recommendedName>
</protein>